<feature type="transmembrane region" description="Helical" evidence="6">
    <location>
        <begin position="83"/>
        <end position="103"/>
    </location>
</feature>
<dbReference type="Pfam" id="PF03073">
    <property type="entry name" value="TspO_MBR"/>
    <property type="match status" value="1"/>
</dbReference>
<dbReference type="RefSeq" id="WP_130646328.1">
    <property type="nucleotide sequence ID" value="NZ_PGCL01000002.1"/>
</dbReference>
<comment type="similarity">
    <text evidence="2">Belongs to the TspO/BZRP family.</text>
</comment>
<evidence type="ECO:0000256" key="3">
    <source>
        <dbReference type="ARBA" id="ARBA00022692"/>
    </source>
</evidence>
<evidence type="ECO:0000256" key="6">
    <source>
        <dbReference type="SAM" id="Phobius"/>
    </source>
</evidence>
<evidence type="ECO:0000313" key="7">
    <source>
        <dbReference type="EMBL" id="TAJ45016.1"/>
    </source>
</evidence>
<dbReference type="PANTHER" id="PTHR10057:SF0">
    <property type="entry name" value="TRANSLOCATOR PROTEIN"/>
    <property type="match status" value="1"/>
</dbReference>
<dbReference type="Proteomes" id="UP000292580">
    <property type="component" value="Unassembled WGS sequence"/>
</dbReference>
<evidence type="ECO:0000256" key="5">
    <source>
        <dbReference type="ARBA" id="ARBA00023136"/>
    </source>
</evidence>
<evidence type="ECO:0000256" key="2">
    <source>
        <dbReference type="ARBA" id="ARBA00007524"/>
    </source>
</evidence>
<name>A0A483CYX6_9EURY</name>
<protein>
    <submittedName>
        <fullName evidence="7">TspO protein</fullName>
    </submittedName>
</protein>
<feature type="transmembrane region" description="Helical" evidence="6">
    <location>
        <begin position="109"/>
        <end position="130"/>
    </location>
</feature>
<dbReference type="AlphaFoldDB" id="A0A483CYX6"/>
<evidence type="ECO:0000256" key="4">
    <source>
        <dbReference type="ARBA" id="ARBA00022989"/>
    </source>
</evidence>
<dbReference type="PIRSF" id="PIRSF005859">
    <property type="entry name" value="PBR"/>
    <property type="match status" value="1"/>
</dbReference>
<gene>
    <name evidence="7" type="ORF">CUJ86_04270</name>
</gene>
<dbReference type="OrthoDB" id="212929at2157"/>
<dbReference type="GO" id="GO:0016020">
    <property type="term" value="C:membrane"/>
    <property type="evidence" value="ECO:0007669"/>
    <property type="project" value="UniProtKB-SubCell"/>
</dbReference>
<dbReference type="InterPro" id="IPR004307">
    <property type="entry name" value="TspO_MBR"/>
</dbReference>
<feature type="transmembrane region" description="Helical" evidence="6">
    <location>
        <begin position="12"/>
        <end position="31"/>
    </location>
</feature>
<proteinExistence type="inferred from homology"/>
<keyword evidence="8" id="KW-1185">Reference proteome</keyword>
<dbReference type="FunFam" id="1.20.1260.100:FF:000001">
    <property type="entry name" value="translocator protein 2"/>
    <property type="match status" value="1"/>
</dbReference>
<feature type="transmembrane region" description="Helical" evidence="6">
    <location>
        <begin position="51"/>
        <end position="71"/>
    </location>
</feature>
<dbReference type="InterPro" id="IPR038330">
    <property type="entry name" value="TspO/MBR-related_sf"/>
</dbReference>
<dbReference type="GO" id="GO:0033013">
    <property type="term" value="P:tetrapyrrole metabolic process"/>
    <property type="evidence" value="ECO:0007669"/>
    <property type="project" value="UniProtKB-ARBA"/>
</dbReference>
<comment type="subcellular location">
    <subcellularLocation>
        <location evidence="1">Membrane</location>
        <topology evidence="1">Multi-pass membrane protein</topology>
    </subcellularLocation>
</comment>
<organism evidence="7 8">
    <name type="scientific">Methanofollis fontis</name>
    <dbReference type="NCBI Taxonomy" id="2052832"/>
    <lineage>
        <taxon>Archaea</taxon>
        <taxon>Methanobacteriati</taxon>
        <taxon>Methanobacteriota</taxon>
        <taxon>Stenosarchaea group</taxon>
        <taxon>Methanomicrobia</taxon>
        <taxon>Methanomicrobiales</taxon>
        <taxon>Methanomicrobiaceae</taxon>
        <taxon>Methanofollis</taxon>
    </lineage>
</organism>
<accession>A0A483CYX6</accession>
<dbReference type="Gene3D" id="1.20.1260.100">
    <property type="entry name" value="TspO/MBR protein"/>
    <property type="match status" value="1"/>
</dbReference>
<dbReference type="PANTHER" id="PTHR10057">
    <property type="entry name" value="PERIPHERAL-TYPE BENZODIAZEPINE RECEPTOR"/>
    <property type="match status" value="1"/>
</dbReference>
<evidence type="ECO:0000256" key="1">
    <source>
        <dbReference type="ARBA" id="ARBA00004141"/>
    </source>
</evidence>
<sequence>MNATTLRHAAMLVAAIIITNLAGIIGSLFTAPNIPVWYAGLEKSSLNPPSWVFAPVWTILFILMGISLYLFWREGLERPAVRIAIVAFAVQLVLNTLWSILFFGLRSPFLALIEIVILWVAIAATIWLGYRVSRPAAYLLVPYILWVSFAAYLNWTIWVLNP</sequence>
<dbReference type="CDD" id="cd15904">
    <property type="entry name" value="TSPO_MBR"/>
    <property type="match status" value="1"/>
</dbReference>
<dbReference type="EMBL" id="PGCL01000002">
    <property type="protein sequence ID" value="TAJ45016.1"/>
    <property type="molecule type" value="Genomic_DNA"/>
</dbReference>
<comment type="caution">
    <text evidence="7">The sequence shown here is derived from an EMBL/GenBank/DDBJ whole genome shotgun (WGS) entry which is preliminary data.</text>
</comment>
<feature type="transmembrane region" description="Helical" evidence="6">
    <location>
        <begin position="137"/>
        <end position="160"/>
    </location>
</feature>
<keyword evidence="4 6" id="KW-1133">Transmembrane helix</keyword>
<keyword evidence="3 6" id="KW-0812">Transmembrane</keyword>
<evidence type="ECO:0000313" key="8">
    <source>
        <dbReference type="Proteomes" id="UP000292580"/>
    </source>
</evidence>
<keyword evidence="5 6" id="KW-0472">Membrane</keyword>
<reference evidence="7 8" key="1">
    <citation type="submission" date="2017-11" db="EMBL/GenBank/DDBJ databases">
        <title>Isolation and Characterization of Methanofollis Species from Methane Seep Offshore SW Taiwan.</title>
        <authorList>
            <person name="Teng N.-H."/>
            <person name="Lai M.-C."/>
            <person name="Chen S.-C."/>
        </authorList>
    </citation>
    <scope>NUCLEOTIDE SEQUENCE [LARGE SCALE GENOMIC DNA]</scope>
    <source>
        <strain evidence="7 8">FWC-SCC2</strain>
    </source>
</reference>